<dbReference type="PANTHER" id="PTHR45947:SF3">
    <property type="entry name" value="SULFOQUINOVOSYL TRANSFERASE SQD2"/>
    <property type="match status" value="1"/>
</dbReference>
<dbReference type="GO" id="GO:0016758">
    <property type="term" value="F:hexosyltransferase activity"/>
    <property type="evidence" value="ECO:0007669"/>
    <property type="project" value="TreeGrafter"/>
</dbReference>
<dbReference type="Gene3D" id="3.40.50.2000">
    <property type="entry name" value="Glycogen Phosphorylase B"/>
    <property type="match status" value="2"/>
</dbReference>
<dbReference type="Pfam" id="PF13692">
    <property type="entry name" value="Glyco_trans_1_4"/>
    <property type="match status" value="1"/>
</dbReference>
<organism evidence="1 2">
    <name type="scientific">Gluconobacter thailandicus</name>
    <dbReference type="NCBI Taxonomy" id="257438"/>
    <lineage>
        <taxon>Bacteria</taxon>
        <taxon>Pseudomonadati</taxon>
        <taxon>Pseudomonadota</taxon>
        <taxon>Alphaproteobacteria</taxon>
        <taxon>Acetobacterales</taxon>
        <taxon>Acetobacteraceae</taxon>
        <taxon>Gluconobacter</taxon>
    </lineage>
</organism>
<name>A0AAP9ET36_GLUTH</name>
<dbReference type="AlphaFoldDB" id="A0AAP9ET36"/>
<sequence length="355" mass="38054">MAVKTVLVWQWGKRGAGPRIAVDLANGLASLPDVRVRLSLSEEAEILHSHHAPQDALVFKTYKSALGLFGRFLQAPLIITQLFLSMLRNRPDVAICAMPAPLDVLMAHALRRAGVKVVTIVHDARAHPGDGYPFQMLLQKALISQSSLLVTFSQHVANVLSGDAICRGKSVLSLSHPPFGGTEAPPPFSHGGKPRLLMFGRLLPYKGLDLLADALPQLEFAIDCRIIGKGPQSPELLRLSAIRDVTVENRWVPEDELSRLIAWADVLLLPYREASQSGVGAMAAAGGRYVVATTVGGLSEQFSANPQAVLCEPDARSIAIAIIQLLNSPPPIAPVPDSAGAWQELGQKILNAASN</sequence>
<gene>
    <name evidence="1" type="ORF">FXF46_14110</name>
</gene>
<dbReference type="SUPFAM" id="SSF53756">
    <property type="entry name" value="UDP-Glycosyltransferase/glycogen phosphorylase"/>
    <property type="match status" value="1"/>
</dbReference>
<dbReference type="PANTHER" id="PTHR45947">
    <property type="entry name" value="SULFOQUINOVOSYL TRANSFERASE SQD2"/>
    <property type="match status" value="1"/>
</dbReference>
<dbReference type="InterPro" id="IPR050194">
    <property type="entry name" value="Glycosyltransferase_grp1"/>
</dbReference>
<proteinExistence type="predicted"/>
<accession>A0AAP9ET36</accession>
<evidence type="ECO:0000313" key="2">
    <source>
        <dbReference type="Proteomes" id="UP000323560"/>
    </source>
</evidence>
<evidence type="ECO:0000313" key="1">
    <source>
        <dbReference type="EMBL" id="QEH97254.1"/>
    </source>
</evidence>
<dbReference type="RefSeq" id="WP_148620911.1">
    <property type="nucleotide sequence ID" value="NZ_CP043043.1"/>
</dbReference>
<reference evidence="1 2" key="1">
    <citation type="submission" date="2019-08" db="EMBL/GenBank/DDBJ databases">
        <title>Gluconobacter frateurii HD924 genome.</title>
        <authorList>
            <person name="Liu Y."/>
            <person name="Zhang P."/>
        </authorList>
    </citation>
    <scope>NUCLEOTIDE SEQUENCE [LARGE SCALE GENOMIC DNA]</scope>
    <source>
        <strain evidence="1 2">HD924</strain>
    </source>
</reference>
<protein>
    <submittedName>
        <fullName evidence="1">Glycosyltransferase</fullName>
    </submittedName>
</protein>
<dbReference type="EMBL" id="CP043043">
    <property type="protein sequence ID" value="QEH97254.1"/>
    <property type="molecule type" value="Genomic_DNA"/>
</dbReference>
<dbReference type="KEGG" id="gti:FXF46_14110"/>
<dbReference type="Proteomes" id="UP000323560">
    <property type="component" value="Chromosome"/>
</dbReference>